<evidence type="ECO:0000313" key="3">
    <source>
        <dbReference type="Proteomes" id="UP000092631"/>
    </source>
</evidence>
<dbReference type="GeneID" id="82186382"/>
<dbReference type="InterPro" id="IPR010992">
    <property type="entry name" value="IHF-like_DNA-bd_dom_sf"/>
</dbReference>
<keyword evidence="1 2" id="KW-0238">DNA-binding</keyword>
<dbReference type="AlphaFoldDB" id="A0A1C7GX47"/>
<dbReference type="GO" id="GO:0003677">
    <property type="term" value="F:DNA binding"/>
    <property type="evidence" value="ECO:0007669"/>
    <property type="project" value="UniProtKB-KW"/>
</dbReference>
<name>A0A1C7GX47_9BACE</name>
<keyword evidence="3" id="KW-1185">Reference proteome</keyword>
<proteinExistence type="predicted"/>
<evidence type="ECO:0000256" key="1">
    <source>
        <dbReference type="ARBA" id="ARBA00023125"/>
    </source>
</evidence>
<protein>
    <submittedName>
        <fullName evidence="2">DNA-binding protein</fullName>
    </submittedName>
</protein>
<dbReference type="OrthoDB" id="1093305at2"/>
<dbReference type="SUPFAM" id="SSF47729">
    <property type="entry name" value="IHF-like DNA-binding proteins"/>
    <property type="match status" value="1"/>
</dbReference>
<dbReference type="RefSeq" id="WP_024986452.1">
    <property type="nucleotide sequence ID" value="NZ_CAPDLJ010000019.1"/>
</dbReference>
<dbReference type="NCBIfam" id="TIGR01201">
    <property type="entry name" value="HU_rel"/>
    <property type="match status" value="1"/>
</dbReference>
<dbReference type="EMBL" id="CP015401">
    <property type="protein sequence ID" value="ANU56915.1"/>
    <property type="molecule type" value="Genomic_DNA"/>
</dbReference>
<dbReference type="KEGG" id="bcae:A4V03_04445"/>
<reference evidence="3" key="1">
    <citation type="submission" date="2016-04" db="EMBL/GenBank/DDBJ databases">
        <title>Complete Genome Sequences of Twelve Strains of a Stable Defined Moderately Diverse Mouse Microbiota 2 (sDMDMm2).</title>
        <authorList>
            <person name="Uchimura Y."/>
            <person name="Wyss M."/>
            <person name="Brugiroux S."/>
            <person name="Limenitakis J.P."/>
            <person name="Stecher B."/>
            <person name="McCoy K.D."/>
            <person name="Macpherson A.J."/>
        </authorList>
    </citation>
    <scope>NUCLEOTIDE SEQUENCE [LARGE SCALE GENOMIC DNA]</scope>
    <source>
        <strain evidence="3">I48</strain>
    </source>
</reference>
<evidence type="ECO:0000313" key="2">
    <source>
        <dbReference type="EMBL" id="ANU56915.1"/>
    </source>
</evidence>
<sequence>MARYIMEEMPDLQKTGKRITYPRFARIDNASLKELAQRVSDVSGFNVGDIEGVLLQTAIEMAHLMAEGRSVKIDGIGTFTPSLTLGRDKEREDPEEGGKHRNAQSIFIGGVNFRVDRTMISNISERCRLERAPWKRQRSSEKFTPEQRLALAIKYLDENPFLTVWEYRKLTGLLQTAATNELRKWGHQPDSGIGIAGRGAHRVYIKKEIAEQDQNSMRNDLKNYEK</sequence>
<dbReference type="Pfam" id="PF18291">
    <property type="entry name" value="HU-HIG"/>
    <property type="match status" value="1"/>
</dbReference>
<dbReference type="Proteomes" id="UP000092631">
    <property type="component" value="Chromosome"/>
</dbReference>
<organism evidence="2 3">
    <name type="scientific">Bacteroides caecimuris</name>
    <dbReference type="NCBI Taxonomy" id="1796613"/>
    <lineage>
        <taxon>Bacteria</taxon>
        <taxon>Pseudomonadati</taxon>
        <taxon>Bacteroidota</taxon>
        <taxon>Bacteroidia</taxon>
        <taxon>Bacteroidales</taxon>
        <taxon>Bacteroidaceae</taxon>
        <taxon>Bacteroides</taxon>
    </lineage>
</organism>
<gene>
    <name evidence="2" type="ORF">A4V03_04445</name>
</gene>
<accession>A0A1C7GX47</accession>
<dbReference type="InterPro" id="IPR041607">
    <property type="entry name" value="HU-HIG"/>
</dbReference>
<dbReference type="InterPro" id="IPR005902">
    <property type="entry name" value="HU_DNA-bd_put"/>
</dbReference>